<dbReference type="InterPro" id="IPR006442">
    <property type="entry name" value="Antitoxin_Phd/YefM"/>
</dbReference>
<evidence type="ECO:0000256" key="2">
    <source>
        <dbReference type="RuleBase" id="RU362080"/>
    </source>
</evidence>
<dbReference type="GO" id="GO:0097351">
    <property type="term" value="F:toxin sequestering activity"/>
    <property type="evidence" value="ECO:0007669"/>
    <property type="project" value="TreeGrafter"/>
</dbReference>
<dbReference type="PANTHER" id="PTHR35377:SF5">
    <property type="entry name" value="ANTITOXIN VAPB46"/>
    <property type="match status" value="1"/>
</dbReference>
<gene>
    <name evidence="4" type="ORF">SAMN04488546_1700</name>
</gene>
<proteinExistence type="inferred from homology"/>
<evidence type="ECO:0000256" key="1">
    <source>
        <dbReference type="ARBA" id="ARBA00009981"/>
    </source>
</evidence>
<comment type="function">
    <text evidence="2">Antitoxin component of a type II toxin-antitoxin (TA) system.</text>
</comment>
<dbReference type="PANTHER" id="PTHR35377">
    <property type="entry name" value="ANTITOXIN VAPB49-RELATED-RELATED"/>
    <property type="match status" value="1"/>
</dbReference>
<evidence type="ECO:0000313" key="5">
    <source>
        <dbReference type="Proteomes" id="UP000198507"/>
    </source>
</evidence>
<keyword evidence="5" id="KW-1185">Reference proteome</keyword>
<reference evidence="5" key="1">
    <citation type="submission" date="2016-10" db="EMBL/GenBank/DDBJ databases">
        <authorList>
            <person name="Varghese N."/>
            <person name="Submissions S."/>
        </authorList>
    </citation>
    <scope>NUCLEOTIDE SEQUENCE [LARGE SCALE GENOMIC DNA]</scope>
    <source>
        <strain evidence="5">DSM 44209</strain>
    </source>
</reference>
<accession>A0A1I0CPC9</accession>
<feature type="region of interest" description="Disordered" evidence="3">
    <location>
        <begin position="59"/>
        <end position="85"/>
    </location>
</feature>
<name>A0A1I0CPC9_9ACTN</name>
<dbReference type="OrthoDB" id="557859at2"/>
<sequence>MESVGIRELRDGLSRYLAEVRAGRTITVTDHGRPVARIVPVDEPSPLERLIAEGLVQPARQRRRSAPRPVEASGPVSDLVAEQRM</sequence>
<dbReference type="Gene3D" id="3.40.1620.10">
    <property type="entry name" value="YefM-like domain"/>
    <property type="match status" value="1"/>
</dbReference>
<dbReference type="EMBL" id="FOIE01000003">
    <property type="protein sequence ID" value="SET21574.1"/>
    <property type="molecule type" value="Genomic_DNA"/>
</dbReference>
<comment type="similarity">
    <text evidence="1 2">Belongs to the phD/YefM antitoxin family.</text>
</comment>
<dbReference type="InterPro" id="IPR051416">
    <property type="entry name" value="phD-YefM_TA_antitoxins"/>
</dbReference>
<dbReference type="InterPro" id="IPR036165">
    <property type="entry name" value="YefM-like_sf"/>
</dbReference>
<dbReference type="SUPFAM" id="SSF143120">
    <property type="entry name" value="YefM-like"/>
    <property type="match status" value="1"/>
</dbReference>
<evidence type="ECO:0000256" key="3">
    <source>
        <dbReference type="SAM" id="MobiDB-lite"/>
    </source>
</evidence>
<protein>
    <recommendedName>
        <fullName evidence="2">Antitoxin</fullName>
    </recommendedName>
</protein>
<organism evidence="4 5">
    <name type="scientific">Geodermatophilus poikilotrophus</name>
    <dbReference type="NCBI Taxonomy" id="1333667"/>
    <lineage>
        <taxon>Bacteria</taxon>
        <taxon>Bacillati</taxon>
        <taxon>Actinomycetota</taxon>
        <taxon>Actinomycetes</taxon>
        <taxon>Geodermatophilales</taxon>
        <taxon>Geodermatophilaceae</taxon>
        <taxon>Geodermatophilus</taxon>
    </lineage>
</organism>
<dbReference type="Pfam" id="PF02604">
    <property type="entry name" value="PhdYeFM_antitox"/>
    <property type="match status" value="1"/>
</dbReference>
<dbReference type="AlphaFoldDB" id="A0A1I0CPC9"/>
<dbReference type="NCBIfam" id="TIGR01552">
    <property type="entry name" value="phd_fam"/>
    <property type="match status" value="1"/>
</dbReference>
<dbReference type="Proteomes" id="UP000198507">
    <property type="component" value="Unassembled WGS sequence"/>
</dbReference>
<evidence type="ECO:0000313" key="4">
    <source>
        <dbReference type="EMBL" id="SET21574.1"/>
    </source>
</evidence>